<dbReference type="Proteomes" id="UP001239680">
    <property type="component" value="Unassembled WGS sequence"/>
</dbReference>
<gene>
    <name evidence="2" type="ORF">Q9295_01000</name>
</gene>
<reference evidence="2 3" key="1">
    <citation type="submission" date="2023-08" db="EMBL/GenBank/DDBJ databases">
        <title>Characterization of two Paracoccaceae strains isolated from Phycosphere and proposal of Xinfangfangia lacusdiani sp. nov.</title>
        <authorList>
            <person name="Deng Y."/>
            <person name="Zhang Y.Q."/>
        </authorList>
    </citation>
    <scope>NUCLEOTIDE SEQUENCE [LARGE SCALE GENOMIC DNA]</scope>
    <source>
        <strain evidence="2 3">CPCC 101601</strain>
    </source>
</reference>
<evidence type="ECO:0000313" key="2">
    <source>
        <dbReference type="EMBL" id="MDQ2064937.1"/>
    </source>
</evidence>
<keyword evidence="3" id="KW-1185">Reference proteome</keyword>
<accession>A0ABU0VT92</accession>
<dbReference type="RefSeq" id="WP_306678491.1">
    <property type="nucleotide sequence ID" value="NZ_JAVDBT010000001.1"/>
</dbReference>
<organism evidence="2 3">
    <name type="scientific">Pseudogemmobacter lacusdianii</name>
    <dbReference type="NCBI Taxonomy" id="3069608"/>
    <lineage>
        <taxon>Bacteria</taxon>
        <taxon>Pseudomonadati</taxon>
        <taxon>Pseudomonadota</taxon>
        <taxon>Alphaproteobacteria</taxon>
        <taxon>Rhodobacterales</taxon>
        <taxon>Paracoccaceae</taxon>
        <taxon>Pseudogemmobacter</taxon>
    </lineage>
</organism>
<name>A0ABU0VT92_9RHOB</name>
<dbReference type="EMBL" id="JAVDBT010000001">
    <property type="protein sequence ID" value="MDQ2064937.1"/>
    <property type="molecule type" value="Genomic_DNA"/>
</dbReference>
<feature type="region of interest" description="Disordered" evidence="1">
    <location>
        <begin position="140"/>
        <end position="178"/>
    </location>
</feature>
<protein>
    <recommendedName>
        <fullName evidence="4">AAA+ family ATPase</fullName>
    </recommendedName>
</protein>
<evidence type="ECO:0008006" key="4">
    <source>
        <dbReference type="Google" id="ProtNLM"/>
    </source>
</evidence>
<evidence type="ECO:0000313" key="3">
    <source>
        <dbReference type="Proteomes" id="UP001239680"/>
    </source>
</evidence>
<proteinExistence type="predicted"/>
<comment type="caution">
    <text evidence="2">The sequence shown here is derived from an EMBL/GenBank/DDBJ whole genome shotgun (WGS) entry which is preliminary data.</text>
</comment>
<evidence type="ECO:0000256" key="1">
    <source>
        <dbReference type="SAM" id="MobiDB-lite"/>
    </source>
</evidence>
<sequence length="178" mass="18740">MTRALPPSRAATATNAHAAVSRIPASRIPAPIAAAPLALALTFALAASLALPAKAQSSDLSDLSEKGSSLMEEGGKLILRGLLSEMEPALDDMARALDEARPLIEEIGPQISQLLEVMGDIRYYERPLILPNGDIIIRRSKDAPPYDPSARAPSPSVPRKAPELLGPVLPGPNGETEL</sequence>
<feature type="compositionally biased region" description="Low complexity" evidence="1">
    <location>
        <begin position="148"/>
        <end position="159"/>
    </location>
</feature>